<dbReference type="Pfam" id="PF10982">
    <property type="entry name" value="DUF2789"/>
    <property type="match status" value="1"/>
</dbReference>
<proteinExistence type="predicted"/>
<evidence type="ECO:0000313" key="3">
    <source>
        <dbReference type="Proteomes" id="UP000262257"/>
    </source>
</evidence>
<accession>A0A2T1J4H2</accession>
<dbReference type="InterPro" id="IPR021250">
    <property type="entry name" value="DUF2789"/>
</dbReference>
<dbReference type="InterPro" id="IPR038086">
    <property type="entry name" value="DUF2789_sf"/>
</dbReference>
<name>A0A2T1J4H2_ACIRA</name>
<dbReference type="Proteomes" id="UP000262257">
    <property type="component" value="Unassembled WGS sequence"/>
</dbReference>
<dbReference type="EMBL" id="VFBM01000005">
    <property type="protein sequence ID" value="TNX92198.1"/>
    <property type="molecule type" value="Genomic_DNA"/>
</dbReference>
<dbReference type="STRING" id="40216.GCA_001917365_02430"/>
<evidence type="ECO:0000313" key="1">
    <source>
        <dbReference type="EMBL" id="HCM31007.1"/>
    </source>
</evidence>
<dbReference type="Proteomes" id="UP000314285">
    <property type="component" value="Unassembled WGS sequence"/>
</dbReference>
<evidence type="ECO:0000313" key="4">
    <source>
        <dbReference type="Proteomes" id="UP000314285"/>
    </source>
</evidence>
<dbReference type="EMBL" id="DPXL01000061">
    <property type="protein sequence ID" value="HCM31007.1"/>
    <property type="molecule type" value="Genomic_DNA"/>
</dbReference>
<comment type="caution">
    <text evidence="1">The sequence shown here is derived from an EMBL/GenBank/DDBJ whole genome shotgun (WGS) entry which is preliminary data.</text>
</comment>
<protein>
    <submittedName>
        <fullName evidence="1">DUF2789 domain-containing protein</fullName>
    </submittedName>
</protein>
<gene>
    <name evidence="1" type="ORF">DIC32_04805</name>
    <name evidence="2" type="ORF">FHY67_08535</name>
</gene>
<reference evidence="2 4" key="2">
    <citation type="submission" date="2019-06" db="EMBL/GenBank/DDBJ databases">
        <title>Genome of Acinetobacter radioresistens APH1, a phenol degrading strain.</title>
        <authorList>
            <person name="Liu Y."/>
        </authorList>
    </citation>
    <scope>NUCLEOTIDE SEQUENCE [LARGE SCALE GENOMIC DNA]</scope>
    <source>
        <strain evidence="2 4">APH1</strain>
    </source>
</reference>
<evidence type="ECO:0000313" key="2">
    <source>
        <dbReference type="EMBL" id="TNX92198.1"/>
    </source>
</evidence>
<dbReference type="KEGG" id="arj:DOM24_02495"/>
<sequence>MSSKTTTRMTHLFQQLGLDSSEAAIAQFIEQHQLAAPVYISEANFWTTAQSQFIREHMKSDDDWAIVIDQLNESLHEDSVKKL</sequence>
<dbReference type="Gene3D" id="1.10.10.1130">
    <property type="entry name" value="Uncharacterised protein PF10982, DUF2789"/>
    <property type="match status" value="1"/>
</dbReference>
<organism evidence="1 3">
    <name type="scientific">Acinetobacter radioresistens</name>
    <dbReference type="NCBI Taxonomy" id="40216"/>
    <lineage>
        <taxon>Bacteria</taxon>
        <taxon>Pseudomonadati</taxon>
        <taxon>Pseudomonadota</taxon>
        <taxon>Gammaproteobacteria</taxon>
        <taxon>Moraxellales</taxon>
        <taxon>Moraxellaceae</taxon>
        <taxon>Acinetobacter</taxon>
    </lineage>
</organism>
<dbReference type="AlphaFoldDB" id="A0A2T1J4H2"/>
<dbReference type="RefSeq" id="WP_005016204.1">
    <property type="nucleotide sequence ID" value="NZ_BKHE01000018.1"/>
</dbReference>
<reference evidence="1 3" key="1">
    <citation type="journal article" date="2018" name="Nat. Biotechnol.">
        <title>A standardized bacterial taxonomy based on genome phylogeny substantially revises the tree of life.</title>
        <authorList>
            <person name="Parks D.H."/>
            <person name="Chuvochina M."/>
            <person name="Waite D.W."/>
            <person name="Rinke C."/>
            <person name="Skarshewski A."/>
            <person name="Chaumeil P.A."/>
            <person name="Hugenholtz P."/>
        </authorList>
    </citation>
    <scope>NUCLEOTIDE SEQUENCE [LARGE SCALE GENOMIC DNA]</scope>
    <source>
        <strain evidence="1">UBA10045</strain>
    </source>
</reference>